<accession>A0A1L9QUJ7</accession>
<dbReference type="CDD" id="cd01449">
    <property type="entry name" value="TST_Repeat_2"/>
    <property type="match status" value="1"/>
</dbReference>
<evidence type="ECO:0000256" key="1">
    <source>
        <dbReference type="ARBA" id="ARBA00022679"/>
    </source>
</evidence>
<dbReference type="InterPro" id="IPR001307">
    <property type="entry name" value="Thiosulphate_STrfase_CS"/>
</dbReference>
<feature type="domain" description="Rhodanese" evidence="3">
    <location>
        <begin position="169"/>
        <end position="279"/>
    </location>
</feature>
<feature type="domain" description="Rhodanese" evidence="3">
    <location>
        <begin position="18"/>
        <end position="138"/>
    </location>
</feature>
<dbReference type="PROSITE" id="PS00380">
    <property type="entry name" value="RHODANESE_1"/>
    <property type="match status" value="1"/>
</dbReference>
<gene>
    <name evidence="4" type="ORF">BI308_06680</name>
</gene>
<dbReference type="FunFam" id="3.40.250.10:FF:000035">
    <property type="entry name" value="Thiosulfate sulfurtransferase"/>
    <property type="match status" value="1"/>
</dbReference>
<proteinExistence type="predicted"/>
<dbReference type="InterPro" id="IPR001763">
    <property type="entry name" value="Rhodanese-like_dom"/>
</dbReference>
<dbReference type="AlphaFoldDB" id="A0A1L9QUJ7"/>
<evidence type="ECO:0000313" key="4">
    <source>
        <dbReference type="EMBL" id="OJJ26296.1"/>
    </source>
</evidence>
<dbReference type="SUPFAM" id="SSF52821">
    <property type="entry name" value="Rhodanese/Cell cycle control phosphatase"/>
    <property type="match status" value="2"/>
</dbReference>
<dbReference type="PANTHER" id="PTHR11364:SF27">
    <property type="entry name" value="SULFURTRANSFERASE"/>
    <property type="match status" value="1"/>
</dbReference>
<evidence type="ECO:0000259" key="3">
    <source>
        <dbReference type="PROSITE" id="PS50206"/>
    </source>
</evidence>
<evidence type="ECO:0000313" key="5">
    <source>
        <dbReference type="Proteomes" id="UP000183940"/>
    </source>
</evidence>
<keyword evidence="2" id="KW-0677">Repeat</keyword>
<name>A0A1L9QUJ7_9CYAN</name>
<comment type="caution">
    <text evidence="4">The sequence shown here is derived from an EMBL/GenBank/DDBJ whole genome shotgun (WGS) entry which is preliminary data.</text>
</comment>
<organism evidence="4 5">
    <name type="scientific">Roseofilum reptotaenium AO1-A</name>
    <dbReference type="NCBI Taxonomy" id="1925591"/>
    <lineage>
        <taxon>Bacteria</taxon>
        <taxon>Bacillati</taxon>
        <taxon>Cyanobacteriota</taxon>
        <taxon>Cyanophyceae</taxon>
        <taxon>Desertifilales</taxon>
        <taxon>Desertifilaceae</taxon>
        <taxon>Roseofilum</taxon>
    </lineage>
</organism>
<dbReference type="CDD" id="cd01448">
    <property type="entry name" value="TST_Repeat_1"/>
    <property type="match status" value="1"/>
</dbReference>
<sequence>MTFPSLLVTPQWLSEHLEDPQIVIIDCRFSLANPQQGQQEYEAGHIPGAFYLHLNEDLSSSVQTHGGRHPLPDPDALAAKLSQLGVKSEETLVVAYDNSRMAFSSRCWWLLRYLGHEQVAILDGGWRGWQEAGYLTSREPSVAKQPGKFIPQIQSSWVVDCEAIKQLGERSDVTLIDSRAYDRYIGKTEPIDPVAGHIPGAMNYPWQEITTESGWTQSVNYHKARWQDYPVDSEFWVYCGSGVTACVNLFSLALAGRPQEKLYAGSWSDWCSYPQHPIATEFPNS</sequence>
<dbReference type="InterPro" id="IPR036873">
    <property type="entry name" value="Rhodanese-like_dom_sf"/>
</dbReference>
<dbReference type="InterPro" id="IPR045078">
    <property type="entry name" value="TST/MPST-like"/>
</dbReference>
<dbReference type="STRING" id="1925591.BI308_06680"/>
<dbReference type="PROSITE" id="PS50206">
    <property type="entry name" value="RHODANESE_3"/>
    <property type="match status" value="2"/>
</dbReference>
<dbReference type="GO" id="GO:0004792">
    <property type="term" value="F:thiosulfate-cyanide sulfurtransferase activity"/>
    <property type="evidence" value="ECO:0007669"/>
    <property type="project" value="InterPro"/>
</dbReference>
<keyword evidence="1" id="KW-0808">Transferase</keyword>
<keyword evidence="5" id="KW-1185">Reference proteome</keyword>
<dbReference type="EMBL" id="MLAW01000008">
    <property type="protein sequence ID" value="OJJ26296.1"/>
    <property type="molecule type" value="Genomic_DNA"/>
</dbReference>
<reference evidence="4" key="1">
    <citation type="submission" date="2016-10" db="EMBL/GenBank/DDBJ databases">
        <title>CRISPR-Cas defence system in Roseofilum reptotaenium: evidence of a bacteriophage-cyanobacterium arms race in the coral black band disease.</title>
        <authorList>
            <person name="Buerger P."/>
            <person name="Wood-Charlson E.M."/>
            <person name="Weynberg K.D."/>
            <person name="Willis B."/>
            <person name="Van Oppen M.J."/>
        </authorList>
    </citation>
    <scope>NUCLEOTIDE SEQUENCE [LARGE SCALE GENOMIC DNA]</scope>
    <source>
        <strain evidence="4">AO1-A</strain>
    </source>
</reference>
<dbReference type="PANTHER" id="PTHR11364">
    <property type="entry name" value="THIOSULFATE SULFERTANSFERASE"/>
    <property type="match status" value="1"/>
</dbReference>
<dbReference type="Proteomes" id="UP000183940">
    <property type="component" value="Unassembled WGS sequence"/>
</dbReference>
<protein>
    <submittedName>
        <fullName evidence="4">Sulfurtransferase</fullName>
    </submittedName>
</protein>
<evidence type="ECO:0000256" key="2">
    <source>
        <dbReference type="ARBA" id="ARBA00022737"/>
    </source>
</evidence>
<dbReference type="SMART" id="SM00450">
    <property type="entry name" value="RHOD"/>
    <property type="match status" value="2"/>
</dbReference>
<dbReference type="Pfam" id="PF00581">
    <property type="entry name" value="Rhodanese"/>
    <property type="match status" value="2"/>
</dbReference>
<dbReference type="Gene3D" id="3.40.250.10">
    <property type="entry name" value="Rhodanese-like domain"/>
    <property type="match status" value="2"/>
</dbReference>